<dbReference type="Proteomes" id="UP000215596">
    <property type="component" value="Unassembled WGS sequence"/>
</dbReference>
<evidence type="ECO:0000313" key="3">
    <source>
        <dbReference type="Proteomes" id="UP000215596"/>
    </source>
</evidence>
<dbReference type="EMBL" id="NPBY01000074">
    <property type="protein sequence ID" value="PAD72832.1"/>
    <property type="molecule type" value="Genomic_DNA"/>
</dbReference>
<feature type="transmembrane region" description="Helical" evidence="1">
    <location>
        <begin position="120"/>
        <end position="142"/>
    </location>
</feature>
<accession>A0A268EIA1</accession>
<sequence>MVQISQPVAGYFFFRSSPMHLIQVNYAAINTDIDNNKYMMSRGKGMVSFTRFEQELKESEKKVEEYKQLSHDERVVLKIYHKSIASSYSMNQSTHSLLNSLSMILLMVSLIYALTDMANVWLLVPIGALALSLLFLIITFTVHHKKATRSAKEAELIELAESMDQKRKS</sequence>
<evidence type="ECO:0000256" key="1">
    <source>
        <dbReference type="SAM" id="Phobius"/>
    </source>
</evidence>
<evidence type="ECO:0000313" key="2">
    <source>
        <dbReference type="EMBL" id="PAD72832.1"/>
    </source>
</evidence>
<organism evidence="2 3">
    <name type="scientific">Paenibacillus campinasensis</name>
    <dbReference type="NCBI Taxonomy" id="66347"/>
    <lineage>
        <taxon>Bacteria</taxon>
        <taxon>Bacillati</taxon>
        <taxon>Bacillota</taxon>
        <taxon>Bacilli</taxon>
        <taxon>Bacillales</taxon>
        <taxon>Paenibacillaceae</taxon>
        <taxon>Paenibacillus</taxon>
    </lineage>
</organism>
<gene>
    <name evidence="2" type="ORF">CHH67_21225</name>
</gene>
<dbReference type="AlphaFoldDB" id="A0A268EIA1"/>
<dbReference type="RefSeq" id="WP_095267382.1">
    <property type="nucleotide sequence ID" value="NZ_NPBY01000074.1"/>
</dbReference>
<comment type="caution">
    <text evidence="2">The sequence shown here is derived from an EMBL/GenBank/DDBJ whole genome shotgun (WGS) entry which is preliminary data.</text>
</comment>
<protein>
    <submittedName>
        <fullName evidence="2">Uncharacterized protein</fullName>
    </submittedName>
</protein>
<keyword evidence="1" id="KW-0472">Membrane</keyword>
<proteinExistence type="predicted"/>
<name>A0A268EIA1_9BACL</name>
<keyword evidence="1" id="KW-0812">Transmembrane</keyword>
<feature type="transmembrane region" description="Helical" evidence="1">
    <location>
        <begin position="96"/>
        <end position="114"/>
    </location>
</feature>
<keyword evidence="1" id="KW-1133">Transmembrane helix</keyword>
<reference evidence="2 3" key="1">
    <citation type="submission" date="2017-07" db="EMBL/GenBank/DDBJ databases">
        <title>Isolation and whole genome analysis of endospore-forming bacteria from heroin.</title>
        <authorList>
            <person name="Kalinowski J."/>
            <person name="Ahrens B."/>
            <person name="Al-Dilaimi A."/>
            <person name="Winkler A."/>
            <person name="Wibberg D."/>
            <person name="Schleenbecker U."/>
            <person name="Ruckert C."/>
            <person name="Wolfel R."/>
            <person name="Grass G."/>
        </authorList>
    </citation>
    <scope>NUCLEOTIDE SEQUENCE [LARGE SCALE GENOMIC DNA]</scope>
    <source>
        <strain evidence="2 3">7537-G1</strain>
    </source>
</reference>